<reference evidence="4 5" key="1">
    <citation type="submission" date="2020-01" db="EMBL/GenBank/DDBJ databases">
        <title>Complete genome sequence of Chitinophaga sp. H33E-04 isolated from quinoa roots.</title>
        <authorList>
            <person name="Weon H.-Y."/>
            <person name="Lee S.A."/>
        </authorList>
    </citation>
    <scope>NUCLEOTIDE SEQUENCE [LARGE SCALE GENOMIC DNA]</scope>
    <source>
        <strain evidence="4 5">H33E-04</strain>
    </source>
</reference>
<dbReference type="PANTHER" id="PTHR30461">
    <property type="entry name" value="DNA-INVERTASE FROM LAMBDOID PROPHAGE"/>
    <property type="match status" value="1"/>
</dbReference>
<keyword evidence="1" id="KW-0175">Coiled coil</keyword>
<evidence type="ECO:0000313" key="4">
    <source>
        <dbReference type="EMBL" id="QHS60814.1"/>
    </source>
</evidence>
<dbReference type="Proteomes" id="UP000476411">
    <property type="component" value="Chromosome"/>
</dbReference>
<feature type="domain" description="Resolvase/invertase-type recombinase catalytic" evidence="2">
    <location>
        <begin position="23"/>
        <end position="171"/>
    </location>
</feature>
<dbReference type="GO" id="GO:0000150">
    <property type="term" value="F:DNA strand exchange activity"/>
    <property type="evidence" value="ECO:0007669"/>
    <property type="project" value="InterPro"/>
</dbReference>
<dbReference type="Gene3D" id="3.90.1750.20">
    <property type="entry name" value="Putative Large Serine Recombinase, Chain B, Domain 2"/>
    <property type="match status" value="1"/>
</dbReference>
<dbReference type="KEGG" id="chih:GWR21_14780"/>
<dbReference type="AlphaFoldDB" id="A0A6B9ZHK8"/>
<dbReference type="SUPFAM" id="SSF53041">
    <property type="entry name" value="Resolvase-like"/>
    <property type="match status" value="1"/>
</dbReference>
<dbReference type="InterPro" id="IPR006119">
    <property type="entry name" value="Resolv_N"/>
</dbReference>
<name>A0A6B9ZHK8_9BACT</name>
<evidence type="ECO:0000259" key="2">
    <source>
        <dbReference type="PROSITE" id="PS51736"/>
    </source>
</evidence>
<dbReference type="InterPro" id="IPR050639">
    <property type="entry name" value="SSR_resolvase"/>
</dbReference>
<dbReference type="EMBL" id="CP048113">
    <property type="protein sequence ID" value="QHS60814.1"/>
    <property type="molecule type" value="Genomic_DNA"/>
</dbReference>
<evidence type="ECO:0000313" key="5">
    <source>
        <dbReference type="Proteomes" id="UP000476411"/>
    </source>
</evidence>
<feature type="coiled-coil region" evidence="1">
    <location>
        <begin position="371"/>
        <end position="405"/>
    </location>
</feature>
<dbReference type="SMART" id="SM00857">
    <property type="entry name" value="Resolvase"/>
    <property type="match status" value="1"/>
</dbReference>
<dbReference type="InterPro" id="IPR036162">
    <property type="entry name" value="Resolvase-like_N_sf"/>
</dbReference>
<dbReference type="Pfam" id="PF00239">
    <property type="entry name" value="Resolvase"/>
    <property type="match status" value="1"/>
</dbReference>
<gene>
    <name evidence="4" type="ORF">GWR21_14780</name>
</gene>
<feature type="domain" description="Recombinase" evidence="3">
    <location>
        <begin position="178"/>
        <end position="283"/>
    </location>
</feature>
<dbReference type="Pfam" id="PF07508">
    <property type="entry name" value="Recombinase"/>
    <property type="match status" value="1"/>
</dbReference>
<dbReference type="PROSITE" id="PS51737">
    <property type="entry name" value="RECOMBINASE_DNA_BIND"/>
    <property type="match status" value="1"/>
</dbReference>
<keyword evidence="5" id="KW-1185">Reference proteome</keyword>
<dbReference type="PANTHER" id="PTHR30461:SF23">
    <property type="entry name" value="DNA RECOMBINASE-RELATED"/>
    <property type="match status" value="1"/>
</dbReference>
<dbReference type="InterPro" id="IPR011109">
    <property type="entry name" value="DNA_bind_recombinase_dom"/>
</dbReference>
<dbReference type="Gene3D" id="3.40.50.1390">
    <property type="entry name" value="Resolvase, N-terminal catalytic domain"/>
    <property type="match status" value="1"/>
</dbReference>
<dbReference type="GO" id="GO:0003677">
    <property type="term" value="F:DNA binding"/>
    <property type="evidence" value="ECO:0007669"/>
    <property type="project" value="InterPro"/>
</dbReference>
<accession>A0A6B9ZHK8</accession>
<protein>
    <submittedName>
        <fullName evidence="4">Recombinase family protein</fullName>
    </submittedName>
</protein>
<evidence type="ECO:0000259" key="3">
    <source>
        <dbReference type="PROSITE" id="PS51737"/>
    </source>
</evidence>
<evidence type="ECO:0000256" key="1">
    <source>
        <dbReference type="SAM" id="Coils"/>
    </source>
</evidence>
<dbReference type="PROSITE" id="PS51736">
    <property type="entry name" value="RECOMBINASES_3"/>
    <property type="match status" value="1"/>
</dbReference>
<organism evidence="4 5">
    <name type="scientific">Chitinophaga agri</name>
    <dbReference type="NCBI Taxonomy" id="2703787"/>
    <lineage>
        <taxon>Bacteria</taxon>
        <taxon>Pseudomonadati</taxon>
        <taxon>Bacteroidota</taxon>
        <taxon>Chitinophagia</taxon>
        <taxon>Chitinophagales</taxon>
        <taxon>Chitinophagaceae</taxon>
        <taxon>Chitinophaga</taxon>
    </lineage>
</organism>
<sequence length="531" mass="61450">MQDQDIFSKYAKGAKFVVKDDRQCVIYTRVSTKEQAEGNLSLETQKKACNILANKQNYDILAYFGGTYESAASDERKEFKRMIEFSKKQKSNIKIVVYSLDRFSRTGDNAIWLTRQLRDLGIQIISVTQPIDTKNPAGVLQQNILFLFSQYDNDLRRLKTVEGMKERLLRGEWPCHAPLGYDHVTINGQKTIVINETGKLLRKAFLWKANEGISTVEILKRLQGHGLKLTKQAIGKALVNPFYCGILSHSLLNGEVVEGKHEKLVSRDIFLVANEEKNKVTHGFVQNPLNEALPLKLFMKCEACDMYLRGYLVKRKNLYYYKCDNGSRCSCHISANRLHERFMTILSEITLPEKYIGLFQLQLRKLFNIVNAGKEETAKQYRARLAELEQKIENLEERYVEGKIKEELYEKFIIKYNAERKELLDELQLSPINASNLEKYIEFATQHVTNPALTWNLSNYQEKQRMQKMIFPEGIYYNKENDRPRTTKINPLFALVADLTGTSCKEETRPFETILKKSGLVTPQGLEPWTY</sequence>
<dbReference type="InterPro" id="IPR038109">
    <property type="entry name" value="DNA_bind_recomb_sf"/>
</dbReference>
<dbReference type="RefSeq" id="WP_162332499.1">
    <property type="nucleotide sequence ID" value="NZ_CP048113.1"/>
</dbReference>
<proteinExistence type="predicted"/>
<dbReference type="CDD" id="cd00338">
    <property type="entry name" value="Ser_Recombinase"/>
    <property type="match status" value="1"/>
</dbReference>